<feature type="domain" description="Sensor histidine kinase NatK-like C-terminal" evidence="2">
    <location>
        <begin position="536"/>
        <end position="635"/>
    </location>
</feature>
<sequence length="640" mass="72126">MSKGTSLHVQFMKKNIYLKRLCLLLLVVLCTILLFVLQYRYDNKYHFPGIQGEQGILDLRSDRHPLSVLTYGWEIYPQKLIAPGEFNGQKPHFIYLGQYGGFESGDKNGNPHGCATYRLTILLPPEVNEYALELPEIYSASRIWVNGRPVSILGDVTSVNPSPSIRTGMITFSAAGKAELVVQAADTRHYYSGMVYPPAFGSTDAVSDLISLRFLRTCIMVIASLTIGILYLFIGIKTCGERRRMILFSLVCLFFSMHVMYPLFHLFGAGYWTYYLEDLSFYLFLTAICALHCSLCGIKGRPQRFAVFVCAAAALASLVVPALLLNGSLTAMLLYSVFLDGFKLVLFSWLITTAFFNREQTETMRSLLLAGLCTIAVALLVQAAAPVFEPVRFGWQTENAGFLFILLLAGGLWFDTIRAYAERTALAENMRLMKGQFALQEENYRILSKSIEETRKMRHDLRHHITAIKELTNQKQYDALEDYLEGYENSSEQTEWPVLCDNHAANAVLTYYRQRALQKQIPLSIHVSLPAELKLEAWNLGVLLGNLLENAFEASEKLPQELRSVKIYAKTAKGNLLITVKNHWNGEFTVLEDRIYSTKHEGAGIGLSSVRSMVEANGGQFYLTPDADEFEVSLVLWKQV</sequence>
<dbReference type="InterPro" id="IPR032834">
    <property type="entry name" value="NatK-like_C"/>
</dbReference>
<feature type="transmembrane region" description="Helical" evidence="1">
    <location>
        <begin position="279"/>
        <end position="298"/>
    </location>
</feature>
<dbReference type="PANTHER" id="PTHR40448:SF1">
    <property type="entry name" value="TWO-COMPONENT SENSOR HISTIDINE KINASE"/>
    <property type="match status" value="1"/>
</dbReference>
<dbReference type="EC" id="2.7.13.3" evidence="3"/>
<dbReference type="Gene3D" id="3.30.565.10">
    <property type="entry name" value="Histidine kinase-like ATPase, C-terminal domain"/>
    <property type="match status" value="1"/>
</dbReference>
<protein>
    <submittedName>
        <fullName evidence="3">Signal transduction histidine kinase regulating citrate/malate metabolism</fullName>
        <ecNumber evidence="3">2.7.13.3</ecNumber>
    </submittedName>
</protein>
<dbReference type="EMBL" id="CYZE01000003">
    <property type="protein sequence ID" value="CUN97202.1"/>
    <property type="molecule type" value="Genomic_DNA"/>
</dbReference>
<evidence type="ECO:0000313" key="4">
    <source>
        <dbReference type="Proteomes" id="UP000095651"/>
    </source>
</evidence>
<proteinExistence type="predicted"/>
<dbReference type="GO" id="GO:0042802">
    <property type="term" value="F:identical protein binding"/>
    <property type="evidence" value="ECO:0007669"/>
    <property type="project" value="TreeGrafter"/>
</dbReference>
<dbReference type="InterPro" id="IPR036890">
    <property type="entry name" value="HATPase_C_sf"/>
</dbReference>
<gene>
    <name evidence="3" type="primary">citA</name>
    <name evidence="3" type="ORF">ERS852407_01521</name>
</gene>
<dbReference type="Proteomes" id="UP000095651">
    <property type="component" value="Unassembled WGS sequence"/>
</dbReference>
<name>A0A174B895_9FIRM</name>
<dbReference type="Pfam" id="PF14501">
    <property type="entry name" value="HATPase_c_5"/>
    <property type="match status" value="1"/>
</dbReference>
<feature type="transmembrane region" description="Helical" evidence="1">
    <location>
        <begin position="305"/>
        <end position="326"/>
    </location>
</feature>
<feature type="transmembrane region" description="Helical" evidence="1">
    <location>
        <begin position="367"/>
        <end position="388"/>
    </location>
</feature>
<dbReference type="SUPFAM" id="SSF55874">
    <property type="entry name" value="ATPase domain of HSP90 chaperone/DNA topoisomerase II/histidine kinase"/>
    <property type="match status" value="1"/>
</dbReference>
<feature type="transmembrane region" description="Helical" evidence="1">
    <location>
        <begin position="21"/>
        <end position="41"/>
    </location>
</feature>
<accession>A0A174B895</accession>
<evidence type="ECO:0000259" key="2">
    <source>
        <dbReference type="Pfam" id="PF14501"/>
    </source>
</evidence>
<reference evidence="3 4" key="1">
    <citation type="submission" date="2015-09" db="EMBL/GenBank/DDBJ databases">
        <authorList>
            <consortium name="Pathogen Informatics"/>
        </authorList>
    </citation>
    <scope>NUCLEOTIDE SEQUENCE [LARGE SCALE GENOMIC DNA]</scope>
    <source>
        <strain evidence="3 4">2789STDY5608850</strain>
    </source>
</reference>
<keyword evidence="1" id="KW-0812">Transmembrane</keyword>
<dbReference type="AlphaFoldDB" id="A0A174B895"/>
<dbReference type="GO" id="GO:0004673">
    <property type="term" value="F:protein histidine kinase activity"/>
    <property type="evidence" value="ECO:0007669"/>
    <property type="project" value="UniProtKB-EC"/>
</dbReference>
<dbReference type="PANTHER" id="PTHR40448">
    <property type="entry name" value="TWO-COMPONENT SENSOR HISTIDINE KINASE"/>
    <property type="match status" value="1"/>
</dbReference>
<feature type="transmembrane region" description="Helical" evidence="1">
    <location>
        <begin position="332"/>
        <end position="355"/>
    </location>
</feature>
<feature type="transmembrane region" description="Helical" evidence="1">
    <location>
        <begin position="246"/>
        <end position="267"/>
    </location>
</feature>
<evidence type="ECO:0000256" key="1">
    <source>
        <dbReference type="SAM" id="Phobius"/>
    </source>
</evidence>
<evidence type="ECO:0000313" key="3">
    <source>
        <dbReference type="EMBL" id="CUN97202.1"/>
    </source>
</evidence>
<keyword evidence="1" id="KW-1133">Transmembrane helix</keyword>
<keyword evidence="3" id="KW-0808">Transferase</keyword>
<feature type="transmembrane region" description="Helical" evidence="1">
    <location>
        <begin position="400"/>
        <end position="421"/>
    </location>
</feature>
<keyword evidence="3" id="KW-0418">Kinase</keyword>
<keyword evidence="1" id="KW-0472">Membrane</keyword>
<feature type="transmembrane region" description="Helical" evidence="1">
    <location>
        <begin position="214"/>
        <end position="234"/>
    </location>
</feature>
<organism evidence="3 4">
    <name type="scientific">Hungatella hathewayi</name>
    <dbReference type="NCBI Taxonomy" id="154046"/>
    <lineage>
        <taxon>Bacteria</taxon>
        <taxon>Bacillati</taxon>
        <taxon>Bacillota</taxon>
        <taxon>Clostridia</taxon>
        <taxon>Lachnospirales</taxon>
        <taxon>Lachnospiraceae</taxon>
        <taxon>Hungatella</taxon>
    </lineage>
</organism>